<dbReference type="Proteomes" id="UP000603912">
    <property type="component" value="Unassembled WGS sequence"/>
</dbReference>
<evidence type="ECO:0000313" key="1">
    <source>
        <dbReference type="EMBL" id="GGH19313.1"/>
    </source>
</evidence>
<dbReference type="AlphaFoldDB" id="A0A917MJQ9"/>
<keyword evidence="2" id="KW-1185">Reference proteome</keyword>
<sequence length="158" mass="15738">MADCASAQVYVDQIQPTSRSGARSSTHVYAPAPTYEAGHFGSAAPLSAVQSGQDGASIGAAQRSTVQQTGTRNTAAVVTSGEGNVTSQVQNGRDNISNLSATGAQNTLATVQNGAGNSASVAVAGNNNSISNTQIGAGSSYTLQHVGNGQSIAVTQVR</sequence>
<proteinExistence type="predicted"/>
<dbReference type="EMBL" id="BMES01000002">
    <property type="protein sequence ID" value="GGH19313.1"/>
    <property type="molecule type" value="Genomic_DNA"/>
</dbReference>
<accession>A0A917MJQ9</accession>
<reference evidence="1" key="1">
    <citation type="journal article" date="2014" name="Int. J. Syst. Evol. Microbiol.">
        <title>Complete genome sequence of Corynebacterium casei LMG S-19264T (=DSM 44701T), isolated from a smear-ripened cheese.</title>
        <authorList>
            <consortium name="US DOE Joint Genome Institute (JGI-PGF)"/>
            <person name="Walter F."/>
            <person name="Albersmeier A."/>
            <person name="Kalinowski J."/>
            <person name="Ruckert C."/>
        </authorList>
    </citation>
    <scope>NUCLEOTIDE SEQUENCE</scope>
    <source>
        <strain evidence="1">CGMCC 1.12214</strain>
    </source>
</reference>
<comment type="caution">
    <text evidence="1">The sequence shown here is derived from an EMBL/GenBank/DDBJ whole genome shotgun (WGS) entry which is preliminary data.</text>
</comment>
<protein>
    <recommendedName>
        <fullName evidence="3">Minor curlin subunit</fullName>
    </recommendedName>
</protein>
<evidence type="ECO:0008006" key="3">
    <source>
        <dbReference type="Google" id="ProtNLM"/>
    </source>
</evidence>
<evidence type="ECO:0000313" key="2">
    <source>
        <dbReference type="Proteomes" id="UP000603912"/>
    </source>
</evidence>
<organism evidence="1 2">
    <name type="scientific">Alsobacter metallidurans</name>
    <dbReference type="NCBI Taxonomy" id="340221"/>
    <lineage>
        <taxon>Bacteria</taxon>
        <taxon>Pseudomonadati</taxon>
        <taxon>Pseudomonadota</taxon>
        <taxon>Alphaproteobacteria</taxon>
        <taxon>Hyphomicrobiales</taxon>
        <taxon>Alsobacteraceae</taxon>
        <taxon>Alsobacter</taxon>
    </lineage>
</organism>
<gene>
    <name evidence="1" type="ORF">GCM10007036_22120</name>
</gene>
<name>A0A917MJQ9_9HYPH</name>
<reference evidence="1" key="2">
    <citation type="submission" date="2020-09" db="EMBL/GenBank/DDBJ databases">
        <authorList>
            <person name="Sun Q."/>
            <person name="Zhou Y."/>
        </authorList>
    </citation>
    <scope>NUCLEOTIDE SEQUENCE</scope>
    <source>
        <strain evidence="1">CGMCC 1.12214</strain>
    </source>
</reference>